<comment type="caution">
    <text evidence="4">The sequence shown here is derived from an EMBL/GenBank/DDBJ whole genome shotgun (WGS) entry which is preliminary data.</text>
</comment>
<reference evidence="4 5" key="1">
    <citation type="journal article" date="2018" name="Genome Biol. Evol.">
        <title>Multiple Roots of Fruiting Body Formation in Amoebozoa.</title>
        <authorList>
            <person name="Hillmann F."/>
            <person name="Forbes G."/>
            <person name="Novohradska S."/>
            <person name="Ferling I."/>
            <person name="Riege K."/>
            <person name="Groth M."/>
            <person name="Westermann M."/>
            <person name="Marz M."/>
            <person name="Spaller T."/>
            <person name="Winckler T."/>
            <person name="Schaap P."/>
            <person name="Glockner G."/>
        </authorList>
    </citation>
    <scope>NUCLEOTIDE SEQUENCE [LARGE SCALE GENOMIC DNA]</scope>
    <source>
        <strain evidence="4 5">Jena</strain>
    </source>
</reference>
<dbReference type="PANTHER" id="PTHR10655">
    <property type="entry name" value="LYSOPHOSPHOLIPASE-RELATED"/>
    <property type="match status" value="1"/>
</dbReference>
<evidence type="ECO:0000313" key="5">
    <source>
        <dbReference type="Proteomes" id="UP000241769"/>
    </source>
</evidence>
<dbReference type="InterPro" id="IPR029058">
    <property type="entry name" value="AB_hydrolase_fold"/>
</dbReference>
<dbReference type="InParanoid" id="A0A2P6NXW5"/>
<evidence type="ECO:0000259" key="3">
    <source>
        <dbReference type="Pfam" id="PF02230"/>
    </source>
</evidence>
<keyword evidence="2" id="KW-0378">Hydrolase</keyword>
<dbReference type="Gene3D" id="3.40.50.1820">
    <property type="entry name" value="alpha/beta hydrolase"/>
    <property type="match status" value="1"/>
</dbReference>
<dbReference type="InterPro" id="IPR003140">
    <property type="entry name" value="PLipase/COase/thioEstase"/>
</dbReference>
<evidence type="ECO:0000256" key="2">
    <source>
        <dbReference type="ARBA" id="ARBA00022801"/>
    </source>
</evidence>
<dbReference type="InterPro" id="IPR050565">
    <property type="entry name" value="LYPA1-2/EST-like"/>
</dbReference>
<organism evidence="4 5">
    <name type="scientific">Planoprotostelium fungivorum</name>
    <dbReference type="NCBI Taxonomy" id="1890364"/>
    <lineage>
        <taxon>Eukaryota</taxon>
        <taxon>Amoebozoa</taxon>
        <taxon>Evosea</taxon>
        <taxon>Variosea</taxon>
        <taxon>Cavosteliida</taxon>
        <taxon>Cavosteliaceae</taxon>
        <taxon>Planoprotostelium</taxon>
    </lineage>
</organism>
<dbReference type="EMBL" id="MDYQ01000007">
    <property type="protein sequence ID" value="PRP88797.1"/>
    <property type="molecule type" value="Genomic_DNA"/>
</dbReference>
<sequence length="301" mass="33855">MSFSSLYSPGPSVFMLITLLRSNHTASGEAALCKYLLNSNRNSGPWDLMKRAKVLPPRGDHKYTIVWMHGLGDSSEGFRDLFEQFVMPNTRVVLLNAPVMPVTANGGMRMQSWYDIRSFDRSEGLNRDEDHEGIDQAADAIKRVLEEETKRVESNRVIVGGFSQGAAMTLRVSLPYEKKLGGITPCSGYLLQNERYPGLLGPHARETPILAYHGAVDEVVPLEFAEVGYKKLMECGVKENLDLRVERRLGHSMSNSQISELFSFMSNNGLDCWLFSTLLLEFDTIKKYLSYYTAYAEQDTA</sequence>
<accession>A0A2P6NXW5</accession>
<evidence type="ECO:0000313" key="4">
    <source>
        <dbReference type="EMBL" id="PRP88797.1"/>
    </source>
</evidence>
<dbReference type="OrthoDB" id="2418081at2759"/>
<comment type="similarity">
    <text evidence="1">Belongs to the AB hydrolase superfamily. AB hydrolase 2 family.</text>
</comment>
<gene>
    <name evidence="4" type="ORF">PROFUN_00265</name>
</gene>
<keyword evidence="5" id="KW-1185">Reference proteome</keyword>
<dbReference type="GO" id="GO:0005737">
    <property type="term" value="C:cytoplasm"/>
    <property type="evidence" value="ECO:0007669"/>
    <property type="project" value="TreeGrafter"/>
</dbReference>
<dbReference type="SUPFAM" id="SSF53474">
    <property type="entry name" value="alpha/beta-Hydrolases"/>
    <property type="match status" value="1"/>
</dbReference>
<evidence type="ECO:0000256" key="1">
    <source>
        <dbReference type="ARBA" id="ARBA00006499"/>
    </source>
</evidence>
<dbReference type="Pfam" id="PF02230">
    <property type="entry name" value="Abhydrolase_2"/>
    <property type="match status" value="1"/>
</dbReference>
<protein>
    <submittedName>
        <fullName evidence="4">Phospholipase/Carboxylesterase family protein</fullName>
    </submittedName>
</protein>
<dbReference type="GO" id="GO:0008474">
    <property type="term" value="F:palmitoyl-(protein) hydrolase activity"/>
    <property type="evidence" value="ECO:0007669"/>
    <property type="project" value="TreeGrafter"/>
</dbReference>
<name>A0A2P6NXW5_9EUKA</name>
<proteinExistence type="inferred from homology"/>
<dbReference type="AlphaFoldDB" id="A0A2P6NXW5"/>
<dbReference type="Proteomes" id="UP000241769">
    <property type="component" value="Unassembled WGS sequence"/>
</dbReference>
<feature type="domain" description="Phospholipase/carboxylesterase/thioesterase" evidence="3">
    <location>
        <begin position="51"/>
        <end position="266"/>
    </location>
</feature>
<dbReference type="PANTHER" id="PTHR10655:SF17">
    <property type="entry name" value="LYSOPHOSPHOLIPASE-LIKE PROTEIN 1"/>
    <property type="match status" value="1"/>
</dbReference>
<dbReference type="STRING" id="1890364.A0A2P6NXW5"/>
<dbReference type="GO" id="GO:0052689">
    <property type="term" value="F:carboxylic ester hydrolase activity"/>
    <property type="evidence" value="ECO:0007669"/>
    <property type="project" value="TreeGrafter"/>
</dbReference>